<evidence type="ECO:0008006" key="8">
    <source>
        <dbReference type="Google" id="ProtNLM"/>
    </source>
</evidence>
<sequence>MTVSSLIHNLTFALLGNYIGGGLVIGLIYAWLNNTSSSYVD</sequence>
<name>A0A091BZ06_9ENTE</name>
<evidence type="ECO:0000313" key="6">
    <source>
        <dbReference type="EMBL" id="KFN89919.1"/>
    </source>
</evidence>
<evidence type="ECO:0000256" key="2">
    <source>
        <dbReference type="ARBA" id="ARBA00022692"/>
    </source>
</evidence>
<dbReference type="PATRIC" id="fig|1302649.3.peg.2177"/>
<proteinExistence type="predicted"/>
<protein>
    <recommendedName>
        <fullName evidence="8">Formate/nitrite transporter</fullName>
    </recommendedName>
</protein>
<gene>
    <name evidence="6" type="ORF">TMUPMC115_2179</name>
</gene>
<comment type="subcellular location">
    <subcellularLocation>
        <location evidence="1">Membrane</location>
        <topology evidence="1">Multi-pass membrane protein</topology>
    </subcellularLocation>
</comment>
<dbReference type="Gene3D" id="1.20.1080.10">
    <property type="entry name" value="Glycerol uptake facilitator protein"/>
    <property type="match status" value="1"/>
</dbReference>
<evidence type="ECO:0000256" key="1">
    <source>
        <dbReference type="ARBA" id="ARBA00004141"/>
    </source>
</evidence>
<organism evidence="6 7">
    <name type="scientific">Tetragenococcus muriaticus PMC-11-5</name>
    <dbReference type="NCBI Taxonomy" id="1302649"/>
    <lineage>
        <taxon>Bacteria</taxon>
        <taxon>Bacillati</taxon>
        <taxon>Bacillota</taxon>
        <taxon>Bacilli</taxon>
        <taxon>Lactobacillales</taxon>
        <taxon>Enterococcaceae</taxon>
        <taxon>Tetragenococcus</taxon>
    </lineage>
</organism>
<evidence type="ECO:0000313" key="7">
    <source>
        <dbReference type="Proteomes" id="UP000029380"/>
    </source>
</evidence>
<reference evidence="6 7" key="1">
    <citation type="submission" date="2014-08" db="EMBL/GenBank/DDBJ databases">
        <title>Genome sequence of Tetragenococcus muriaticus.</title>
        <authorList>
            <person name="Chuea-nongthon C."/>
            <person name="Rodtong S."/>
            <person name="Yongsawatdigul J."/>
            <person name="Steele J.L."/>
            <person name="Liu X.-y."/>
            <person name="Speers J."/>
            <person name="Glasner J.D."/>
            <person name="Neeno-Eckwall E.C."/>
        </authorList>
    </citation>
    <scope>NUCLEOTIDE SEQUENCE [LARGE SCALE GENOMIC DNA]</scope>
    <source>
        <strain evidence="6 7">PMC-11-5</strain>
    </source>
</reference>
<evidence type="ECO:0000256" key="3">
    <source>
        <dbReference type="ARBA" id="ARBA00022989"/>
    </source>
</evidence>
<keyword evidence="4 5" id="KW-0472">Membrane</keyword>
<dbReference type="GO" id="GO:0016020">
    <property type="term" value="C:membrane"/>
    <property type="evidence" value="ECO:0007669"/>
    <property type="project" value="UniProtKB-SubCell"/>
</dbReference>
<dbReference type="EMBL" id="JPVU01000240">
    <property type="protein sequence ID" value="KFN89919.1"/>
    <property type="molecule type" value="Genomic_DNA"/>
</dbReference>
<feature type="transmembrane region" description="Helical" evidence="5">
    <location>
        <begin position="12"/>
        <end position="32"/>
    </location>
</feature>
<comment type="caution">
    <text evidence="6">The sequence shown here is derived from an EMBL/GenBank/DDBJ whole genome shotgun (WGS) entry which is preliminary data.</text>
</comment>
<evidence type="ECO:0000256" key="4">
    <source>
        <dbReference type="ARBA" id="ARBA00023136"/>
    </source>
</evidence>
<accession>A0A091BZ06</accession>
<dbReference type="Proteomes" id="UP000029380">
    <property type="component" value="Unassembled WGS sequence"/>
</dbReference>
<keyword evidence="3 5" id="KW-1133">Transmembrane helix</keyword>
<dbReference type="InterPro" id="IPR023271">
    <property type="entry name" value="Aquaporin-like"/>
</dbReference>
<keyword evidence="2 5" id="KW-0812">Transmembrane</keyword>
<dbReference type="AlphaFoldDB" id="A0A091BZ06"/>
<evidence type="ECO:0000256" key="5">
    <source>
        <dbReference type="SAM" id="Phobius"/>
    </source>
</evidence>